<dbReference type="KEGG" id="fcy:FRACYDRAFT_224781"/>
<dbReference type="Pfam" id="PF03807">
    <property type="entry name" value="F420_oxidored"/>
    <property type="match status" value="1"/>
</dbReference>
<dbReference type="Gene3D" id="3.40.50.720">
    <property type="entry name" value="NAD(P)-binding Rossmann-like Domain"/>
    <property type="match status" value="1"/>
</dbReference>
<evidence type="ECO:0000313" key="2">
    <source>
        <dbReference type="EMBL" id="OEU18392.1"/>
    </source>
</evidence>
<dbReference type="Proteomes" id="UP000095751">
    <property type="component" value="Unassembled WGS sequence"/>
</dbReference>
<dbReference type="InterPro" id="IPR036291">
    <property type="entry name" value="NAD(P)-bd_dom_sf"/>
</dbReference>
<dbReference type="EMBL" id="KV784356">
    <property type="protein sequence ID" value="OEU18392.1"/>
    <property type="molecule type" value="Genomic_DNA"/>
</dbReference>
<name>A0A1E7FJP2_9STRA</name>
<dbReference type="InterPro" id="IPR028939">
    <property type="entry name" value="P5C_Rdtase_cat_N"/>
</dbReference>
<keyword evidence="3" id="KW-1185">Reference proteome</keyword>
<organism evidence="2 3">
    <name type="scientific">Fragilariopsis cylindrus CCMP1102</name>
    <dbReference type="NCBI Taxonomy" id="635003"/>
    <lineage>
        <taxon>Eukaryota</taxon>
        <taxon>Sar</taxon>
        <taxon>Stramenopiles</taxon>
        <taxon>Ochrophyta</taxon>
        <taxon>Bacillariophyta</taxon>
        <taxon>Bacillariophyceae</taxon>
        <taxon>Bacillariophycidae</taxon>
        <taxon>Bacillariales</taxon>
        <taxon>Bacillariaceae</taxon>
        <taxon>Fragilariopsis</taxon>
    </lineage>
</organism>
<protein>
    <recommendedName>
        <fullName evidence="1">Pyrroline-5-carboxylate reductase catalytic N-terminal domain-containing protein</fullName>
    </recommendedName>
</protein>
<dbReference type="OrthoDB" id="435038at2759"/>
<evidence type="ECO:0000259" key="1">
    <source>
        <dbReference type="Pfam" id="PF03807"/>
    </source>
</evidence>
<accession>A0A1E7FJP2</accession>
<gene>
    <name evidence="2" type="ORF">FRACYDRAFT_224781</name>
</gene>
<reference evidence="2 3" key="1">
    <citation type="submission" date="2016-09" db="EMBL/GenBank/DDBJ databases">
        <title>Extensive genetic diversity and differential bi-allelic expression allows diatom success in the polar Southern Ocean.</title>
        <authorList>
            <consortium name="DOE Joint Genome Institute"/>
            <person name="Mock T."/>
            <person name="Otillar R.P."/>
            <person name="Strauss J."/>
            <person name="Dupont C."/>
            <person name="Frickenhaus S."/>
            <person name="Maumus F."/>
            <person name="Mcmullan M."/>
            <person name="Sanges R."/>
            <person name="Schmutz J."/>
            <person name="Toseland A."/>
            <person name="Valas R."/>
            <person name="Veluchamy A."/>
            <person name="Ward B.J."/>
            <person name="Allen A."/>
            <person name="Barry K."/>
            <person name="Falciatore A."/>
            <person name="Ferrante M."/>
            <person name="Fortunato A.E."/>
            <person name="Gloeckner G."/>
            <person name="Gruber A."/>
            <person name="Hipkin R."/>
            <person name="Janech M."/>
            <person name="Kroth P."/>
            <person name="Leese F."/>
            <person name="Lindquist E."/>
            <person name="Lyon B.R."/>
            <person name="Martin J."/>
            <person name="Mayer C."/>
            <person name="Parker M."/>
            <person name="Quesneville H."/>
            <person name="Raymond J."/>
            <person name="Uhlig C."/>
            <person name="Valentin K.U."/>
            <person name="Worden A.Z."/>
            <person name="Armbrust E.V."/>
            <person name="Bowler C."/>
            <person name="Green B."/>
            <person name="Moulton V."/>
            <person name="Van Oosterhout C."/>
            <person name="Grigoriev I."/>
        </authorList>
    </citation>
    <scope>NUCLEOTIDE SEQUENCE [LARGE SCALE GENOMIC DNA]</scope>
    <source>
        <strain evidence="2 3">CCMP1102</strain>
    </source>
</reference>
<evidence type="ECO:0000313" key="3">
    <source>
        <dbReference type="Proteomes" id="UP000095751"/>
    </source>
</evidence>
<dbReference type="SUPFAM" id="SSF51735">
    <property type="entry name" value="NAD(P)-binding Rossmann-fold domains"/>
    <property type="match status" value="1"/>
</dbReference>
<dbReference type="InParanoid" id="A0A1E7FJP2"/>
<feature type="domain" description="Pyrroline-5-carboxylate reductase catalytic N-terminal" evidence="1">
    <location>
        <begin position="20"/>
        <end position="122"/>
    </location>
</feature>
<proteinExistence type="predicted"/>
<dbReference type="AlphaFoldDB" id="A0A1E7FJP2"/>
<sequence length="245" mass="26673">MAKGPWATRPADRDPSKLPTIAVIGGTGRMGVHLCATWANAGYDVTMCSRKKEKAQGIVDQLKSGEGYIEWKLHAGDNAAASKADMIVLGTMYEQAWSIMEDSSVASNIKGKGKVILDMTNPFMSRPDGYGAGLPKDGPQAGILIHKEKLNDPSTQWVGAYKHILWTLILPEGPKNPGRPDVEVFGEPKAVDMVVELIYRHGWRPIVRGGLDVAPKYEGGKVSFRKIGTNLKNEIFSGEKLSVGW</sequence>